<dbReference type="InterPro" id="IPR035976">
    <property type="entry name" value="Sushi/SCR/CCP_sf"/>
</dbReference>
<name>A0A8C6X6G7_NAJNA</name>
<dbReference type="Pfam" id="PF00084">
    <property type="entry name" value="Sushi"/>
    <property type="match status" value="3"/>
</dbReference>
<comment type="caution">
    <text evidence="4">Lacks conserved residue(s) required for the propagation of feature annotation.</text>
</comment>
<dbReference type="PROSITE" id="PS50923">
    <property type="entry name" value="SUSHI"/>
    <property type="match status" value="2"/>
</dbReference>
<dbReference type="GeneTree" id="ENSGT00940000154386"/>
<evidence type="ECO:0000313" key="7">
    <source>
        <dbReference type="Proteomes" id="UP000694559"/>
    </source>
</evidence>
<feature type="disulfide bond" evidence="4">
    <location>
        <begin position="165"/>
        <end position="208"/>
    </location>
</feature>
<dbReference type="GO" id="GO:0006956">
    <property type="term" value="P:complement activation"/>
    <property type="evidence" value="ECO:0007669"/>
    <property type="project" value="TreeGrafter"/>
</dbReference>
<dbReference type="Proteomes" id="UP000694559">
    <property type="component" value="Unplaced"/>
</dbReference>
<keyword evidence="7" id="KW-1185">Reference proteome</keyword>
<accession>A0A8C6X6G7</accession>
<keyword evidence="3 4" id="KW-1015">Disulfide bond</keyword>
<evidence type="ECO:0000256" key="1">
    <source>
        <dbReference type="ARBA" id="ARBA00022659"/>
    </source>
</evidence>
<dbReference type="PANTHER" id="PTHR45785">
    <property type="entry name" value="COMPLEMENT FACTOR H-RELATED"/>
    <property type="match status" value="1"/>
</dbReference>
<dbReference type="SMART" id="SM00032">
    <property type="entry name" value="CCP"/>
    <property type="match status" value="3"/>
</dbReference>
<keyword evidence="2" id="KW-0732">Signal</keyword>
<feature type="domain" description="Sushi" evidence="5">
    <location>
        <begin position="163"/>
        <end position="220"/>
    </location>
</feature>
<dbReference type="SUPFAM" id="SSF57535">
    <property type="entry name" value="Complement control module/SCR domain"/>
    <property type="match status" value="3"/>
</dbReference>
<feature type="disulfide bond" evidence="4">
    <location>
        <begin position="34"/>
        <end position="61"/>
    </location>
</feature>
<dbReference type="Gene3D" id="2.10.70.10">
    <property type="entry name" value="Complement Module, domain 1"/>
    <property type="match status" value="4"/>
</dbReference>
<dbReference type="Ensembl" id="ENSNNAT00000010132.1">
    <property type="protein sequence ID" value="ENSNNAP00000009667.1"/>
    <property type="gene ID" value="ENSNNAG00000006443.1"/>
</dbReference>
<evidence type="ECO:0000256" key="3">
    <source>
        <dbReference type="ARBA" id="ARBA00023157"/>
    </source>
</evidence>
<organism evidence="6 7">
    <name type="scientific">Naja naja</name>
    <name type="common">Indian cobra</name>
    <dbReference type="NCBI Taxonomy" id="35670"/>
    <lineage>
        <taxon>Eukaryota</taxon>
        <taxon>Metazoa</taxon>
        <taxon>Chordata</taxon>
        <taxon>Craniata</taxon>
        <taxon>Vertebrata</taxon>
        <taxon>Euteleostomi</taxon>
        <taxon>Lepidosauria</taxon>
        <taxon>Squamata</taxon>
        <taxon>Bifurcata</taxon>
        <taxon>Unidentata</taxon>
        <taxon>Episquamata</taxon>
        <taxon>Toxicofera</taxon>
        <taxon>Serpentes</taxon>
        <taxon>Colubroidea</taxon>
        <taxon>Elapidae</taxon>
        <taxon>Elapinae</taxon>
        <taxon>Naja</taxon>
    </lineage>
</organism>
<evidence type="ECO:0000256" key="4">
    <source>
        <dbReference type="PROSITE-ProRule" id="PRU00302"/>
    </source>
</evidence>
<evidence type="ECO:0000259" key="5">
    <source>
        <dbReference type="PROSITE" id="PS50923"/>
    </source>
</evidence>
<dbReference type="CDD" id="cd00033">
    <property type="entry name" value="CCP"/>
    <property type="match status" value="2"/>
</dbReference>
<evidence type="ECO:0000256" key="2">
    <source>
        <dbReference type="ARBA" id="ARBA00022729"/>
    </source>
</evidence>
<sequence length="282" mass="32346">KCSCSMCSLPEVRNGQFRPRRNQYTYNDVIETTCNEGFVLEGPGRVSKCTATGWNPRPPVCNVKNGRMTEYYERYKPFPLREGQTVDFHCEHGFLPANQQTWQRATCINSRYEPELKCFSNFQINAKTKYNCHNGYSTSKGETQAETQCLTEGWSPEPECIRRTCGPPPTIKNGFFLNAESSIYRHGDTVEYRCQQHSTLIGTSLAKCLHGQWEVPLCLGNQQCAAAAKKANEVLGYINRGILSRSHEVLLLLYTALVRPRLEYRIQFCYHDKKDVETLKRM</sequence>
<feature type="domain" description="Sushi" evidence="5">
    <location>
        <begin position="5"/>
        <end position="63"/>
    </location>
</feature>
<evidence type="ECO:0000313" key="6">
    <source>
        <dbReference type="Ensembl" id="ENSNNAP00000009667.1"/>
    </source>
</evidence>
<keyword evidence="1 4" id="KW-0768">Sushi</keyword>
<reference evidence="6" key="1">
    <citation type="submission" date="2025-08" db="UniProtKB">
        <authorList>
            <consortium name="Ensembl"/>
        </authorList>
    </citation>
    <scope>IDENTIFICATION</scope>
</reference>
<dbReference type="GO" id="GO:0001851">
    <property type="term" value="F:complement component C3b binding"/>
    <property type="evidence" value="ECO:0007669"/>
    <property type="project" value="TreeGrafter"/>
</dbReference>
<proteinExistence type="predicted"/>
<reference evidence="6" key="2">
    <citation type="submission" date="2025-09" db="UniProtKB">
        <authorList>
            <consortium name="Ensembl"/>
        </authorList>
    </citation>
    <scope>IDENTIFICATION</scope>
</reference>
<dbReference type="InterPro" id="IPR051503">
    <property type="entry name" value="ComplSys_Reg/VirEntry_Med"/>
</dbReference>
<dbReference type="GO" id="GO:0005615">
    <property type="term" value="C:extracellular space"/>
    <property type="evidence" value="ECO:0007669"/>
    <property type="project" value="TreeGrafter"/>
</dbReference>
<protein>
    <recommendedName>
        <fullName evidence="5">Sushi domain-containing protein</fullName>
    </recommendedName>
</protein>
<dbReference type="InterPro" id="IPR000436">
    <property type="entry name" value="Sushi_SCR_CCP_dom"/>
</dbReference>
<dbReference type="PANTHER" id="PTHR45785:SF7">
    <property type="entry name" value="COMPLEMENT FACTOR H"/>
    <property type="match status" value="1"/>
</dbReference>
<dbReference type="AlphaFoldDB" id="A0A8C6X6G7"/>